<sequence length="160" mass="17309">MARFACFLPVLALSLQLGAQGAPEAPGAKGRADAPPTPALSANQGINPEDLIAARAYPYRPALQRDPFAAPSDAEQRNRGDLVDDIGVKGMVVSNGKPMAVVTDGRGNVRMLPIGYRFRDGELVAVGEKSVTFRQWDPNTTNTKVFRTVVKTFKREEGKR</sequence>
<name>A0AA48KDP7_9BACT</name>
<organism evidence="2 3">
    <name type="scientific">Mesoterricola sediminis</name>
    <dbReference type="NCBI Taxonomy" id="2927980"/>
    <lineage>
        <taxon>Bacteria</taxon>
        <taxon>Pseudomonadati</taxon>
        <taxon>Acidobacteriota</taxon>
        <taxon>Holophagae</taxon>
        <taxon>Holophagales</taxon>
        <taxon>Holophagaceae</taxon>
        <taxon>Mesoterricola</taxon>
    </lineage>
</organism>
<accession>A0AA48KDP7</accession>
<dbReference type="RefSeq" id="WP_243335293.1">
    <property type="nucleotide sequence ID" value="NZ_AP027081.1"/>
</dbReference>
<dbReference type="AlphaFoldDB" id="A0AA48KDP7"/>
<evidence type="ECO:0000313" key="3">
    <source>
        <dbReference type="Proteomes" id="UP001228113"/>
    </source>
</evidence>
<dbReference type="EMBL" id="AP027081">
    <property type="protein sequence ID" value="BDU76552.1"/>
    <property type="molecule type" value="Genomic_DNA"/>
</dbReference>
<evidence type="ECO:0000256" key="1">
    <source>
        <dbReference type="SAM" id="SignalP"/>
    </source>
</evidence>
<proteinExistence type="predicted"/>
<evidence type="ECO:0008006" key="4">
    <source>
        <dbReference type="Google" id="ProtNLM"/>
    </source>
</evidence>
<feature type="signal peptide" evidence="1">
    <location>
        <begin position="1"/>
        <end position="21"/>
    </location>
</feature>
<gene>
    <name evidence="2" type="ORF">METESE_15100</name>
</gene>
<feature type="chain" id="PRO_5041272790" description="Pilus assembly protein PilP" evidence="1">
    <location>
        <begin position="22"/>
        <end position="160"/>
    </location>
</feature>
<reference evidence="2" key="1">
    <citation type="journal article" date="2023" name="Int. J. Syst. Evol. Microbiol.">
        <title>Mesoterricola silvestris gen. nov., sp. nov., Mesoterricola sediminis sp. nov., Geothrix oryzae sp. nov., Geothrix edaphica sp. nov., Geothrix rubra sp. nov., and Geothrix limicola sp. nov., six novel members of Acidobacteriota isolated from soils.</title>
        <authorList>
            <person name="Itoh H."/>
            <person name="Sugisawa Y."/>
            <person name="Mise K."/>
            <person name="Xu Z."/>
            <person name="Kuniyasu M."/>
            <person name="Ushijima N."/>
            <person name="Kawano K."/>
            <person name="Kobayashi E."/>
            <person name="Shiratori Y."/>
            <person name="Masuda Y."/>
            <person name="Senoo K."/>
        </authorList>
    </citation>
    <scope>NUCLEOTIDE SEQUENCE</scope>
    <source>
        <strain evidence="2">W786</strain>
    </source>
</reference>
<protein>
    <recommendedName>
        <fullName evidence="4">Pilus assembly protein PilP</fullName>
    </recommendedName>
</protein>
<keyword evidence="3" id="KW-1185">Reference proteome</keyword>
<dbReference type="KEGG" id="msea:METESE_15100"/>
<keyword evidence="1" id="KW-0732">Signal</keyword>
<evidence type="ECO:0000313" key="2">
    <source>
        <dbReference type="EMBL" id="BDU76552.1"/>
    </source>
</evidence>
<dbReference type="Proteomes" id="UP001228113">
    <property type="component" value="Chromosome"/>
</dbReference>